<comment type="caution">
    <text evidence="1">The sequence shown here is derived from an EMBL/GenBank/DDBJ whole genome shotgun (WGS) entry which is preliminary data.</text>
</comment>
<dbReference type="EMBL" id="JAUHHV010000007">
    <property type="protein sequence ID" value="KAK1418397.1"/>
    <property type="molecule type" value="Genomic_DNA"/>
</dbReference>
<sequence>MCGAKYLIVEFIELTCTQGLFMKVLCNIVFNRVDSSKLFLLAVGQRKRSYEEMYLYDLGSKMQQKYEVDNSI</sequence>
<name>A0AAD8NRH3_TARER</name>
<keyword evidence="2" id="KW-1185">Reference proteome</keyword>
<evidence type="ECO:0000313" key="2">
    <source>
        <dbReference type="Proteomes" id="UP001229421"/>
    </source>
</evidence>
<accession>A0AAD8NRH3</accession>
<dbReference type="AlphaFoldDB" id="A0AAD8NRH3"/>
<dbReference type="Proteomes" id="UP001229421">
    <property type="component" value="Unassembled WGS sequence"/>
</dbReference>
<evidence type="ECO:0000313" key="1">
    <source>
        <dbReference type="EMBL" id="KAK1418397.1"/>
    </source>
</evidence>
<protein>
    <submittedName>
        <fullName evidence="1">Uncharacterized protein</fullName>
    </submittedName>
</protein>
<organism evidence="1 2">
    <name type="scientific">Tagetes erecta</name>
    <name type="common">African marigold</name>
    <dbReference type="NCBI Taxonomy" id="13708"/>
    <lineage>
        <taxon>Eukaryota</taxon>
        <taxon>Viridiplantae</taxon>
        <taxon>Streptophyta</taxon>
        <taxon>Embryophyta</taxon>
        <taxon>Tracheophyta</taxon>
        <taxon>Spermatophyta</taxon>
        <taxon>Magnoliopsida</taxon>
        <taxon>eudicotyledons</taxon>
        <taxon>Gunneridae</taxon>
        <taxon>Pentapetalae</taxon>
        <taxon>asterids</taxon>
        <taxon>campanulids</taxon>
        <taxon>Asterales</taxon>
        <taxon>Asteraceae</taxon>
        <taxon>Asteroideae</taxon>
        <taxon>Heliantheae alliance</taxon>
        <taxon>Tageteae</taxon>
        <taxon>Tagetes</taxon>
    </lineage>
</organism>
<gene>
    <name evidence="1" type="ORF">QVD17_27541</name>
</gene>
<proteinExistence type="predicted"/>
<reference evidence="1" key="1">
    <citation type="journal article" date="2023" name="bioRxiv">
        <title>Improved chromosome-level genome assembly for marigold (Tagetes erecta).</title>
        <authorList>
            <person name="Jiang F."/>
            <person name="Yuan L."/>
            <person name="Wang S."/>
            <person name="Wang H."/>
            <person name="Xu D."/>
            <person name="Wang A."/>
            <person name="Fan W."/>
        </authorList>
    </citation>
    <scope>NUCLEOTIDE SEQUENCE</scope>
    <source>
        <strain evidence="1">WSJ</strain>
        <tissue evidence="1">Leaf</tissue>
    </source>
</reference>